<dbReference type="InterPro" id="IPR046866">
    <property type="entry name" value="FapA_N"/>
</dbReference>
<feature type="coiled-coil region" evidence="1">
    <location>
        <begin position="526"/>
        <end position="560"/>
    </location>
</feature>
<dbReference type="RefSeq" id="WP_203367782.1">
    <property type="nucleotide sequence ID" value="NZ_WSFT01000053.1"/>
</dbReference>
<accession>A0A942ZA12</accession>
<keyword evidence="4" id="KW-1185">Reference proteome</keyword>
<evidence type="ECO:0000259" key="2">
    <source>
        <dbReference type="Pfam" id="PF20250"/>
    </source>
</evidence>
<name>A0A942ZA12_9FIRM</name>
<dbReference type="PANTHER" id="PTHR38032">
    <property type="entry name" value="POLYMERASE-RELATED"/>
    <property type="match status" value="1"/>
</dbReference>
<keyword evidence="1" id="KW-0175">Coiled coil</keyword>
<proteinExistence type="predicted"/>
<dbReference type="Proteomes" id="UP000724672">
    <property type="component" value="Unassembled WGS sequence"/>
</dbReference>
<dbReference type="PANTHER" id="PTHR38032:SF1">
    <property type="entry name" value="RNA-BINDING PROTEIN KHPB N-TERMINAL DOMAIN-CONTAINING PROTEIN"/>
    <property type="match status" value="1"/>
</dbReference>
<reference evidence="3" key="1">
    <citation type="submission" date="2019-12" db="EMBL/GenBank/DDBJ databases">
        <title>Clostridiaceae gen. nov. sp. nov., isolated from sediment in Xinjiang, China.</title>
        <authorList>
            <person name="Zhang R."/>
        </authorList>
    </citation>
    <scope>NUCLEOTIDE SEQUENCE</scope>
    <source>
        <strain evidence="3">D2Q-11</strain>
    </source>
</reference>
<feature type="domain" description="Flagellar Assembly Protein A N-terminal region" evidence="2">
    <location>
        <begin position="155"/>
        <end position="323"/>
    </location>
</feature>
<gene>
    <name evidence="3" type="ORF">GOQ27_15465</name>
</gene>
<dbReference type="Pfam" id="PF20250">
    <property type="entry name" value="FapA_N"/>
    <property type="match status" value="1"/>
</dbReference>
<evidence type="ECO:0000313" key="3">
    <source>
        <dbReference type="EMBL" id="MBS4539873.1"/>
    </source>
</evidence>
<organism evidence="3 4">
    <name type="scientific">Anaeromonas frigoriresistens</name>
    <dbReference type="NCBI Taxonomy" id="2683708"/>
    <lineage>
        <taxon>Bacteria</taxon>
        <taxon>Bacillati</taxon>
        <taxon>Bacillota</taxon>
        <taxon>Tissierellia</taxon>
        <taxon>Tissierellales</taxon>
        <taxon>Thermohalobacteraceae</taxon>
        <taxon>Anaeromonas</taxon>
    </lineage>
</organism>
<dbReference type="Pfam" id="PF03961">
    <property type="entry name" value="FapA"/>
    <property type="match status" value="1"/>
</dbReference>
<dbReference type="InterPro" id="IPR046865">
    <property type="entry name" value="FapA_b_solenoid"/>
</dbReference>
<protein>
    <submittedName>
        <fullName evidence="3">DUF342 domain-containing protein</fullName>
    </submittedName>
</protein>
<dbReference type="EMBL" id="WSFT01000053">
    <property type="protein sequence ID" value="MBS4539873.1"/>
    <property type="molecule type" value="Genomic_DNA"/>
</dbReference>
<comment type="caution">
    <text evidence="3">The sequence shown here is derived from an EMBL/GenBank/DDBJ whole genome shotgun (WGS) entry which is preliminary data.</text>
</comment>
<sequence>MEKCIILEGNNKNKLIQQATEHFNVSQEDLDIKIITEKNRIIKKYYKMEFKLSSNLNSYSTDNKENLDELIDEEYLSKLEKPQKDYNIQFTNEGVKVTVNKIKDKKSLYNEIYNYICRKEIKDFDKSKIYEAIDNLHEDIILAPVQNEIIVDDEIIIDISKDNMKGYVEIIPGDEDGKKITYTEALNILEEKIKFGIDNNMLKEIFKSKLYNKKYAIAYGKDPINGEDGYLDYKFDINTDLKPCILDNGRVDFRNLGLVNNISKGQILALINPPTQGEIGFNILGEEISAIEGKPASLKIGKNITINEEEIFSDIDGQVRLTNGKLEVLNIYNIEGNVDSHTGNIDFNGTVVVNNCVNSGFKVEALGDVYVNGVVEDTSVKSIGNIYLARGIVGKNRATLESKGEIVSKYIENATVKAEGDITAQAILHSTAQSNSSINVQGKKGLIVGGECKAQFEVHANIIGSPMETYTLVEVGTNPELKENLVNIKSEIEGIEQDIIKISKSINILDKSYKHNNLSDKKIILFKKLLKTNKQLNEKKKNLIEEYENKEKELKILSTGTIKVDDIIYPGVKIVIGNHSMYIRKPIKNSKFTLVRGTIKVTKL</sequence>
<dbReference type="InterPro" id="IPR005646">
    <property type="entry name" value="FapA"/>
</dbReference>
<evidence type="ECO:0000313" key="4">
    <source>
        <dbReference type="Proteomes" id="UP000724672"/>
    </source>
</evidence>
<dbReference type="AlphaFoldDB" id="A0A942ZA12"/>
<evidence type="ECO:0000256" key="1">
    <source>
        <dbReference type="SAM" id="Coils"/>
    </source>
</evidence>